<sequence length="524" mass="56386">MSSGSLLRPEVQEEEPLTTGVRQLHGESPALGPWGCGRFHHNDPLFSGCQWLRPHLCREDRRRTSPCFDEARLPQSPGGLAWEVEQMKGHQCGVAASETHASLKLEAAGLRRRPLLDEDNRIGVSGEPSGERKPHRTVLLAPGLEVLQLGRLECQCIQERLGGVRSPIHLHLAIHLGGVGNESQDGLGGQGPVLETDLHHEPLAGTQFRGGLQVEGALAQVHPLETRPIHLQGIPFHRGVEQHEDRDGPRGHVYLGRGFSWLGGQGDAPVLALSGEWLGLSKGRACHQQAEGQGQPGGRLDQGRRTSEVGNPSKLRTIQVGRCGGHESRHGTSGPFEQCVEEHGRGAGQLSGDAPDGEASGDGKAGGTTALPVEGLVGRAGGPLGCSMTQSRPVPSGNRTPLMPHRSPPCAERGLLFSLWYGLLDVLKGSIPLQGGSRHHISGSRQWLRYPGIRISPMGGVLSVFMPGSPREIQGQRTSAGSRWDFRSAMKNKETSRWTGPSGQPRARPTGRRTGFWLKSVRGK</sequence>
<feature type="region of interest" description="Disordered" evidence="1">
    <location>
        <begin position="287"/>
        <end position="371"/>
    </location>
</feature>
<dbReference type="EMBL" id="AAMD01000004">
    <property type="protein sequence ID" value="EAU69639.1"/>
    <property type="molecule type" value="Genomic_DNA"/>
</dbReference>
<feature type="region of interest" description="Disordered" evidence="1">
    <location>
        <begin position="491"/>
        <end position="524"/>
    </location>
</feature>
<feature type="region of interest" description="Disordered" evidence="1">
    <location>
        <begin position="1"/>
        <end position="26"/>
    </location>
</feature>
<dbReference type="AlphaFoldDB" id="Q09D13"/>
<protein>
    <submittedName>
        <fullName evidence="2">Uncharacterized protein</fullName>
    </submittedName>
</protein>
<name>Q09D13_STIAD</name>
<organism evidence="2 3">
    <name type="scientific">Stigmatella aurantiaca (strain DW4/3-1)</name>
    <dbReference type="NCBI Taxonomy" id="378806"/>
    <lineage>
        <taxon>Bacteria</taxon>
        <taxon>Pseudomonadati</taxon>
        <taxon>Myxococcota</taxon>
        <taxon>Myxococcia</taxon>
        <taxon>Myxococcales</taxon>
        <taxon>Cystobacterineae</taxon>
        <taxon>Archangiaceae</taxon>
        <taxon>Stigmatella</taxon>
    </lineage>
</organism>
<evidence type="ECO:0000313" key="2">
    <source>
        <dbReference type="EMBL" id="EAU69639.1"/>
    </source>
</evidence>
<evidence type="ECO:0000313" key="3">
    <source>
        <dbReference type="Proteomes" id="UP000032702"/>
    </source>
</evidence>
<proteinExistence type="predicted"/>
<dbReference type="Proteomes" id="UP000032702">
    <property type="component" value="Unassembled WGS sequence"/>
</dbReference>
<gene>
    <name evidence="2" type="ORF">STIAU_2916</name>
</gene>
<accession>Q09D13</accession>
<evidence type="ECO:0000256" key="1">
    <source>
        <dbReference type="SAM" id="MobiDB-lite"/>
    </source>
</evidence>
<comment type="caution">
    <text evidence="2">The sequence shown here is derived from an EMBL/GenBank/DDBJ whole genome shotgun (WGS) entry which is preliminary data.</text>
</comment>
<reference evidence="2 3" key="1">
    <citation type="submission" date="2006-04" db="EMBL/GenBank/DDBJ databases">
        <authorList>
            <person name="Nierman W.C."/>
        </authorList>
    </citation>
    <scope>NUCLEOTIDE SEQUENCE [LARGE SCALE GENOMIC DNA]</scope>
    <source>
        <strain evidence="2 3">DW4/3-1</strain>
    </source>
</reference>